<comment type="caution">
    <text evidence="2">The sequence shown here is derived from an EMBL/GenBank/DDBJ whole genome shotgun (WGS) entry which is preliminary data.</text>
</comment>
<accession>A0A815R7V9</accession>
<dbReference type="AlphaFoldDB" id="A0A815R7V9"/>
<organism evidence="2 3">
    <name type="scientific">Adineta ricciae</name>
    <name type="common">Rotifer</name>
    <dbReference type="NCBI Taxonomy" id="249248"/>
    <lineage>
        <taxon>Eukaryota</taxon>
        <taxon>Metazoa</taxon>
        <taxon>Spiralia</taxon>
        <taxon>Gnathifera</taxon>
        <taxon>Rotifera</taxon>
        <taxon>Eurotatoria</taxon>
        <taxon>Bdelloidea</taxon>
        <taxon>Adinetida</taxon>
        <taxon>Adinetidae</taxon>
        <taxon>Adineta</taxon>
    </lineage>
</organism>
<dbReference type="Proteomes" id="UP000663828">
    <property type="component" value="Unassembled WGS sequence"/>
</dbReference>
<gene>
    <name evidence="1" type="ORF">EDS130_LOCUS15060</name>
    <name evidence="2" type="ORF">XAT740_LOCUS38098</name>
</gene>
<protein>
    <submittedName>
        <fullName evidence="2">Uncharacterized protein</fullName>
    </submittedName>
</protein>
<keyword evidence="3" id="KW-1185">Reference proteome</keyword>
<reference evidence="2" key="1">
    <citation type="submission" date="2021-02" db="EMBL/GenBank/DDBJ databases">
        <authorList>
            <person name="Nowell W R."/>
        </authorList>
    </citation>
    <scope>NUCLEOTIDE SEQUENCE</scope>
</reference>
<dbReference type="EMBL" id="CAJNOR010004076">
    <property type="protein sequence ID" value="CAF1473142.1"/>
    <property type="molecule type" value="Genomic_DNA"/>
</dbReference>
<dbReference type="OrthoDB" id="414322at2759"/>
<evidence type="ECO:0000313" key="1">
    <source>
        <dbReference type="EMBL" id="CAF1004590.1"/>
    </source>
</evidence>
<dbReference type="EMBL" id="CAJNOJ010000063">
    <property type="protein sequence ID" value="CAF1004590.1"/>
    <property type="molecule type" value="Genomic_DNA"/>
</dbReference>
<evidence type="ECO:0000313" key="2">
    <source>
        <dbReference type="EMBL" id="CAF1473142.1"/>
    </source>
</evidence>
<sequence length="313" mass="35871">MSKSAVSPDLLTIIVTTSPVPSAPSPDLIKNTLCSLPPSISSVPIIITFDNYTIASNDKGRLKKGSVPQVLVDQYPMYIRNVCELFDDVSYLSDDAECSVLSSSSRLATFLLLKNRNGFAFSVKTALNYVQTPYVMILQHDWLFAIHPPMSDLLSILQTETEVRYISFIARMSLNYEISRGHSHSYFHHIFSEARNLRKDRLLSTDLIACLHWFDRPHLCSVETYREIFSLPIVKRGDFIEDTFGIEYIKSMMSSPTKEIAFDQWQKWGAWLYYPENGTIVTVVHQHGRKNLLGEREEEKIQNLIKSNREKHT</sequence>
<name>A0A815R7V9_ADIRI</name>
<dbReference type="Proteomes" id="UP000663852">
    <property type="component" value="Unassembled WGS sequence"/>
</dbReference>
<evidence type="ECO:0000313" key="3">
    <source>
        <dbReference type="Proteomes" id="UP000663828"/>
    </source>
</evidence>
<proteinExistence type="predicted"/>